<protein>
    <submittedName>
        <fullName evidence="4">Tail tape measure</fullName>
    </submittedName>
</protein>
<feature type="compositionally biased region" description="Basic and acidic residues" evidence="2">
    <location>
        <begin position="573"/>
        <end position="591"/>
    </location>
</feature>
<evidence type="ECO:0000256" key="2">
    <source>
        <dbReference type="SAM" id="MobiDB-lite"/>
    </source>
</evidence>
<feature type="region of interest" description="Disordered" evidence="2">
    <location>
        <begin position="1106"/>
        <end position="1144"/>
    </location>
</feature>
<reference evidence="4" key="2">
    <citation type="submission" date="2024-05" db="EMBL/GenBank/DDBJ databases">
        <authorList>
            <person name="Matrishin C.B."/>
            <person name="Kauffman K.M."/>
        </authorList>
    </citation>
    <scope>NUCLEOTIDE SEQUENCE</scope>
</reference>
<keyword evidence="1" id="KW-0175">Coiled coil</keyword>
<feature type="transmembrane region" description="Helical" evidence="3">
    <location>
        <begin position="444"/>
        <end position="464"/>
    </location>
</feature>
<sequence>MAQKKPKDDIVNVVLSINATTAERKIHELTAANKDLTKANQERLKKMRELEMLGRTEQQSYKNLKAAYQDTSKAIRENNGEIEKYRRNLNLTNMSYNELKREASKLRTQLNNTSKSLNPTEWNALNERLKAVSRSMKNVEVGAYSVGKSLCASIKEAVAYQVGLQSLVTWVLRLLGNVRDFLGEGIRIAGIAQGIDEAFGRIADKDYLSGLREQTKGLLNDNFLKKFTVQANNLGIPIEHMGQLLAFAQQRAKDTGESVDYLSESIVKGLGRKSVLILDNLGLSAVRINEEFKRTGDFSAAVTKIVEEEMAKVGHSMDTAAEADVRRAVRWQNLQERIGRYLVKFSEMRSKIESGFVDSLDRSLSWMEKHWYKITLLFYSLTSAIVAYKVAVNKAIILEKLHIFWITSKRIALTAGAYAYNLLSGNIMRANAALRLLNITLKGNLWGWVAAAIAGVAVSLYTLYTRSQALTEAKKALMRVSKKSTEEFNAQAAKVDALSKTIENNKLSLEARRAAIEKLKEIMPEYNGYISNEGVLYNHNTAAIQRYLTQLEKQIKMKAAQEELEEAYRKKRQLDNQEEKQKAVLKSAEDRYKMSKDNASLQSNKLSGSGMKNMVVGMSTSASASSVAAAKKELEKTQSEQAKNLAVISELNNEINKTSISLSASTKKTEDAVVSLIAIQQEELEQAKKLPETTEAEIAAKNKKIASIEKEIERLNSLGRAGKSSADTTAKTEKDRIDAVKSAIGEEIRLFEESQTRIRLEAKKRQEAGKMTAEEYASVVAATEKASADFRIEQYRELYRSLENLEVKNGKDKKRALDEASTAILKAEEDVIDKRIALNASLSAIAEKAWQEVQKKQKAAREKADLDKEAGKAPDEMRQQFGLVDTEFENKMKLAALDEYYKQALEKYKDNEQVKQELAAVYAQAKAKIEIDAEAEKLRTIADMGFAGQLAAFAQELVTLREQHKKGLFEEQEYQRKKNELRKRFAEFSVKAVTEIAATAAGYMQEQEMIAVDQKYASEIAAAQGNQEKLREIEEKKEAEKLAIQKKYADINFIIKASEIIANTAVAVMRAMAELGPIAGPIAAVAMSAAGTLQLAVANQERMKVKNAQPGGAGSSSSSTSGMPMRVASGREDGGYIDVEREQDGKRFRAMHEPRRRGYVDRPTVIVGDGPAGRSREWVASNDALSNPTVAPIIRMLDAAQLSGQIRTIDMSAVLRRQLVGHRSGGYIDRSSSSPASSGLYPLPSGASSDPRMVRALERFVDTLDRTGKEGIRASVVYSDMERKRKIKERSEDVARKR</sequence>
<feature type="region of interest" description="Disordered" evidence="2">
    <location>
        <begin position="1225"/>
        <end position="1248"/>
    </location>
</feature>
<accession>A0AAT9JLJ8</accession>
<feature type="region of interest" description="Disordered" evidence="2">
    <location>
        <begin position="570"/>
        <end position="591"/>
    </location>
</feature>
<feature type="compositionally biased region" description="Basic and acidic residues" evidence="2">
    <location>
        <begin position="1129"/>
        <end position="1144"/>
    </location>
</feature>
<name>A0AAT9JLJ8_9CAUD</name>
<keyword evidence="3" id="KW-0472">Membrane</keyword>
<dbReference type="EMBL" id="BK068107">
    <property type="protein sequence ID" value="DBA56000.1"/>
    <property type="molecule type" value="Genomic_DNA"/>
</dbReference>
<feature type="compositionally biased region" description="Low complexity" evidence="2">
    <location>
        <begin position="1231"/>
        <end position="1246"/>
    </location>
</feature>
<feature type="coiled-coil region" evidence="1">
    <location>
        <begin position="68"/>
        <end position="116"/>
    </location>
</feature>
<feature type="transmembrane region" description="Helical" evidence="3">
    <location>
        <begin position="403"/>
        <end position="423"/>
    </location>
</feature>
<keyword evidence="3" id="KW-1133">Transmembrane helix</keyword>
<evidence type="ECO:0000313" key="4">
    <source>
        <dbReference type="EMBL" id="DBA56000.1"/>
    </source>
</evidence>
<evidence type="ECO:0000256" key="1">
    <source>
        <dbReference type="SAM" id="Coils"/>
    </source>
</evidence>
<feature type="transmembrane region" description="Helical" evidence="3">
    <location>
        <begin position="371"/>
        <end position="391"/>
    </location>
</feature>
<keyword evidence="3" id="KW-0812">Transmembrane</keyword>
<evidence type="ECO:0000256" key="3">
    <source>
        <dbReference type="SAM" id="Phobius"/>
    </source>
</evidence>
<proteinExistence type="predicted"/>
<reference evidence="4" key="1">
    <citation type="journal article" date="2023" name="Microbiome">
        <title>Phages are unrecognized players in the ecology of the oral pathogen Porphyromonas gingivalis.</title>
        <authorList>
            <person name="Matrishin C.B."/>
            <person name="Haase E.M."/>
            <person name="Dewhirst F.E."/>
            <person name="Mark Welch J.L."/>
            <person name="Miranda-Sanchez F."/>
            <person name="Chen T."/>
            <person name="MacFarland D.C."/>
            <person name="Kauffman K.M."/>
        </authorList>
    </citation>
    <scope>NUCLEOTIDE SEQUENCE</scope>
</reference>
<organism evidence="4">
    <name type="scientific">Porphyromonas phage phage026a_KCOM2802</name>
    <dbReference type="NCBI Taxonomy" id="3154116"/>
    <lineage>
        <taxon>Viruses</taxon>
        <taxon>Duplodnaviria</taxon>
        <taxon>Heunggongvirae</taxon>
        <taxon>Uroviricota</taxon>
        <taxon>Caudoviricetes</taxon>
        <taxon>Nixviridae</taxon>
        <taxon>Excelsiorvirus</taxon>
        <taxon>Excelsiorvirus pging00S</taxon>
    </lineage>
</organism>